<dbReference type="SUPFAM" id="SSF56815">
    <property type="entry name" value="Sec1/munc18-like (SM) proteins"/>
    <property type="match status" value="1"/>
</dbReference>
<evidence type="ECO:0000313" key="2">
    <source>
        <dbReference type="EMBL" id="KAK2196501.1"/>
    </source>
</evidence>
<accession>A0AAD9PKG3</accession>
<dbReference type="Gene3D" id="3.90.830.10">
    <property type="entry name" value="Syntaxin Binding Protein 1, Chain A, domain 2"/>
    <property type="match status" value="1"/>
</dbReference>
<reference evidence="2" key="1">
    <citation type="journal article" date="2023" name="Nat. Microbiol.">
        <title>Babesia duncani multi-omics identifies virulence factors and drug targets.</title>
        <authorList>
            <person name="Singh P."/>
            <person name="Lonardi S."/>
            <person name="Liang Q."/>
            <person name="Vydyam P."/>
            <person name="Khabirova E."/>
            <person name="Fang T."/>
            <person name="Gihaz S."/>
            <person name="Thekkiniath J."/>
            <person name="Munshi M."/>
            <person name="Abel S."/>
            <person name="Ciampossin L."/>
            <person name="Batugedara G."/>
            <person name="Gupta M."/>
            <person name="Lu X.M."/>
            <person name="Lenz T."/>
            <person name="Chakravarty S."/>
            <person name="Cornillot E."/>
            <person name="Hu Y."/>
            <person name="Ma W."/>
            <person name="Gonzalez L.M."/>
            <person name="Sanchez S."/>
            <person name="Estrada K."/>
            <person name="Sanchez-Flores A."/>
            <person name="Montero E."/>
            <person name="Harb O.S."/>
            <person name="Le Roch K.G."/>
            <person name="Mamoun C.B."/>
        </authorList>
    </citation>
    <scope>NUCLEOTIDE SEQUENCE</scope>
    <source>
        <strain evidence="2">WA1</strain>
    </source>
</reference>
<evidence type="ECO:0000313" key="3">
    <source>
        <dbReference type="Proteomes" id="UP001214638"/>
    </source>
</evidence>
<dbReference type="Proteomes" id="UP001214638">
    <property type="component" value="Unassembled WGS sequence"/>
</dbReference>
<dbReference type="Gene3D" id="3.40.50.1910">
    <property type="match status" value="2"/>
</dbReference>
<protein>
    <submittedName>
        <fullName evidence="2">Bifunctional Vacuolar protein sorting-associated protein 33</fullName>
    </submittedName>
</protein>
<dbReference type="GeneID" id="94336046"/>
<dbReference type="GO" id="GO:0016192">
    <property type="term" value="P:vesicle-mediated transport"/>
    <property type="evidence" value="ECO:0007669"/>
    <property type="project" value="InterPro"/>
</dbReference>
<sequence>MFSLDDVARDARYEFFRIFAHVVKSLENFEAQKLENTQDASPNASLSNAESDAESELTLANGFEDPESVLLNALSKRRNAFHIWCTSDIRELVRRLFSDNELLDWGFGSINVISDPDTLNRQDSSPVNKEEALKFDIYLIRPTLDDAKLFKESISHWKFEFIALVCIPMITDMFPETLQVLLSDSYSVYDIGLGIPSLKPFGNVLVFACEIHVVPIESNVLSMFMSNCFVNYYNDGDPTIAWFFARAIEYLERRYLGGAITMLHSVGFLAKFVLHLLLQNRRDYAANFLLDCVKNNSIKNKGDSIVGISIAKCNEPVQDSLLDWTLLGISPEIDYGVIIDRRVDLITPMCSNFTYQGLLDSIVGIKNDAIYMDAAILEGAEKPPEILVDLFSPPVTSRNLKRISLDNSLYKEIKWMNYNDVGSYLHSRAIGSRDRSVPNSVGAASDLSTLGEMDEFVKKYKSQQREHLILSQHVHLMSFLSRAVSQDVHKLLKHLEDGILQGSIQGSNDGGGLANITAMLFKSTETTIEFVLDLIYWNVPLVEIYRLLILSSQTCNGIKRADFETLKRAIMFQYGFQELMTLEHLLKCGAISINATTIDPTRWQKLCRRLNLLVDQDCGISDYSGVFGGYAPLSLRLVQMLHVAQNSAQALDFELQLLQAPLASLKQEDVGRKTSNVHQQGGMFIGYLGGVTLGEIAAANVMAKRQPTKPLVILTTDVINYRSLIAGCSL</sequence>
<keyword evidence="3" id="KW-1185">Reference proteome</keyword>
<dbReference type="Gene3D" id="1.25.40.850">
    <property type="match status" value="1"/>
</dbReference>
<dbReference type="InterPro" id="IPR036045">
    <property type="entry name" value="Sec1-like_sf"/>
</dbReference>
<dbReference type="Pfam" id="PF00995">
    <property type="entry name" value="Sec1"/>
    <property type="match status" value="1"/>
</dbReference>
<dbReference type="PANTHER" id="PTHR11679">
    <property type="entry name" value="VESICLE PROTEIN SORTING-ASSOCIATED"/>
    <property type="match status" value="1"/>
</dbReference>
<dbReference type="InterPro" id="IPR001619">
    <property type="entry name" value="Sec1-like"/>
</dbReference>
<evidence type="ECO:0000256" key="1">
    <source>
        <dbReference type="ARBA" id="ARBA00009884"/>
    </source>
</evidence>
<name>A0AAD9PKG3_9APIC</name>
<dbReference type="EMBL" id="JALLKP010000002">
    <property type="protein sequence ID" value="KAK2196501.1"/>
    <property type="molecule type" value="Genomic_DNA"/>
</dbReference>
<dbReference type="InterPro" id="IPR043155">
    <property type="entry name" value="VPS33_dom3b"/>
</dbReference>
<comment type="caution">
    <text evidence="2">The sequence shown here is derived from an EMBL/GenBank/DDBJ whole genome shotgun (WGS) entry which is preliminary data.</text>
</comment>
<dbReference type="RefSeq" id="XP_067803343.1">
    <property type="nucleotide sequence ID" value="XM_067946779.1"/>
</dbReference>
<dbReference type="InterPro" id="IPR043127">
    <property type="entry name" value="Sec-1-like_dom3a"/>
</dbReference>
<comment type="similarity">
    <text evidence="1">Belongs to the STXBP/unc-18/SEC1 family.</text>
</comment>
<dbReference type="AlphaFoldDB" id="A0AAD9PKG3"/>
<dbReference type="InterPro" id="IPR027482">
    <property type="entry name" value="Sec1-like_dom2"/>
</dbReference>
<gene>
    <name evidence="2" type="ORF">BdWA1_001748</name>
</gene>
<proteinExistence type="inferred from homology"/>
<dbReference type="KEGG" id="bdw:94336046"/>
<organism evidence="2 3">
    <name type="scientific">Babesia duncani</name>
    <dbReference type="NCBI Taxonomy" id="323732"/>
    <lineage>
        <taxon>Eukaryota</taxon>
        <taxon>Sar</taxon>
        <taxon>Alveolata</taxon>
        <taxon>Apicomplexa</taxon>
        <taxon>Aconoidasida</taxon>
        <taxon>Piroplasmida</taxon>
        <taxon>Babesiidae</taxon>
        <taxon>Babesia</taxon>
    </lineage>
</organism>